<feature type="transmembrane region" description="Helical" evidence="4">
    <location>
        <begin position="306"/>
        <end position="325"/>
    </location>
</feature>
<dbReference type="SUPFAM" id="SSF103473">
    <property type="entry name" value="MFS general substrate transporter"/>
    <property type="match status" value="1"/>
</dbReference>
<dbReference type="GO" id="GO:0016020">
    <property type="term" value="C:membrane"/>
    <property type="evidence" value="ECO:0007669"/>
    <property type="project" value="UniProtKB-SubCell"/>
</dbReference>
<comment type="similarity">
    <text evidence="2">Belongs to the major facilitator superfamily. Monocarboxylate porter (TC 2.A.1.13) family.</text>
</comment>
<dbReference type="InterPro" id="IPR050327">
    <property type="entry name" value="Proton-linked_MCT"/>
</dbReference>
<evidence type="ECO:0000259" key="5">
    <source>
        <dbReference type="PROSITE" id="PS50850"/>
    </source>
</evidence>
<comment type="caution">
    <text evidence="6">The sequence shown here is derived from an EMBL/GenBank/DDBJ whole genome shotgun (WGS) entry which is preliminary data.</text>
</comment>
<reference evidence="6" key="1">
    <citation type="journal article" date="2023" name="Mol. Phylogenet. Evol.">
        <title>Genome-scale phylogeny and comparative genomics of the fungal order Sordariales.</title>
        <authorList>
            <person name="Hensen N."/>
            <person name="Bonometti L."/>
            <person name="Westerberg I."/>
            <person name="Brannstrom I.O."/>
            <person name="Guillou S."/>
            <person name="Cros-Aarteil S."/>
            <person name="Calhoun S."/>
            <person name="Haridas S."/>
            <person name="Kuo A."/>
            <person name="Mondo S."/>
            <person name="Pangilinan J."/>
            <person name="Riley R."/>
            <person name="LaButti K."/>
            <person name="Andreopoulos B."/>
            <person name="Lipzen A."/>
            <person name="Chen C."/>
            <person name="Yan M."/>
            <person name="Daum C."/>
            <person name="Ng V."/>
            <person name="Clum A."/>
            <person name="Steindorff A."/>
            <person name="Ohm R.A."/>
            <person name="Martin F."/>
            <person name="Silar P."/>
            <person name="Natvig D.O."/>
            <person name="Lalanne C."/>
            <person name="Gautier V."/>
            <person name="Ament-Velasquez S.L."/>
            <person name="Kruys A."/>
            <person name="Hutchinson M.I."/>
            <person name="Powell A.J."/>
            <person name="Barry K."/>
            <person name="Miller A.N."/>
            <person name="Grigoriev I.V."/>
            <person name="Debuchy R."/>
            <person name="Gladieux P."/>
            <person name="Hiltunen Thoren M."/>
            <person name="Johannesson H."/>
        </authorList>
    </citation>
    <scope>NUCLEOTIDE SEQUENCE</scope>
    <source>
        <strain evidence="6">SMH4131-1</strain>
    </source>
</reference>
<feature type="transmembrane region" description="Helical" evidence="4">
    <location>
        <begin position="109"/>
        <end position="128"/>
    </location>
</feature>
<dbReference type="InterPro" id="IPR011701">
    <property type="entry name" value="MFS"/>
</dbReference>
<evidence type="ECO:0000256" key="3">
    <source>
        <dbReference type="SAM" id="MobiDB-lite"/>
    </source>
</evidence>
<feature type="transmembrane region" description="Helical" evidence="4">
    <location>
        <begin position="397"/>
        <end position="419"/>
    </location>
</feature>
<dbReference type="InterPro" id="IPR036259">
    <property type="entry name" value="MFS_trans_sf"/>
</dbReference>
<keyword evidence="4" id="KW-0812">Transmembrane</keyword>
<reference evidence="6" key="2">
    <citation type="submission" date="2023-06" db="EMBL/GenBank/DDBJ databases">
        <authorList>
            <consortium name="Lawrence Berkeley National Laboratory"/>
            <person name="Haridas S."/>
            <person name="Hensen N."/>
            <person name="Bonometti L."/>
            <person name="Westerberg I."/>
            <person name="Brannstrom I.O."/>
            <person name="Guillou S."/>
            <person name="Cros-Aarteil S."/>
            <person name="Calhoun S."/>
            <person name="Kuo A."/>
            <person name="Mondo S."/>
            <person name="Pangilinan J."/>
            <person name="Riley R."/>
            <person name="Labutti K."/>
            <person name="Andreopoulos B."/>
            <person name="Lipzen A."/>
            <person name="Chen C."/>
            <person name="Yanf M."/>
            <person name="Daum C."/>
            <person name="Ng V."/>
            <person name="Clum A."/>
            <person name="Steindorff A."/>
            <person name="Ohm R."/>
            <person name="Martin F."/>
            <person name="Silar P."/>
            <person name="Natvig D."/>
            <person name="Lalanne C."/>
            <person name="Gautier V."/>
            <person name="Ament-Velasquez S.L."/>
            <person name="Kruys A."/>
            <person name="Hutchinson M.I."/>
            <person name="Powell A.J."/>
            <person name="Barry K."/>
            <person name="Miller A.N."/>
            <person name="Grigoriev I.V."/>
            <person name="Debuchy R."/>
            <person name="Gladieux P."/>
            <person name="Thoren M.H."/>
            <person name="Johannesson H."/>
        </authorList>
    </citation>
    <scope>NUCLEOTIDE SEQUENCE</scope>
    <source>
        <strain evidence="6">SMH4131-1</strain>
    </source>
</reference>
<evidence type="ECO:0000256" key="1">
    <source>
        <dbReference type="ARBA" id="ARBA00004141"/>
    </source>
</evidence>
<dbReference type="GO" id="GO:0022857">
    <property type="term" value="F:transmembrane transporter activity"/>
    <property type="evidence" value="ECO:0007669"/>
    <property type="project" value="InterPro"/>
</dbReference>
<name>A0AAE0J495_9PEZI</name>
<evidence type="ECO:0000256" key="4">
    <source>
        <dbReference type="SAM" id="Phobius"/>
    </source>
</evidence>
<feature type="transmembrane region" description="Helical" evidence="4">
    <location>
        <begin position="195"/>
        <end position="216"/>
    </location>
</feature>
<dbReference type="Gene3D" id="1.20.1250.20">
    <property type="entry name" value="MFS general substrate transporter like domains"/>
    <property type="match status" value="2"/>
</dbReference>
<dbReference type="PANTHER" id="PTHR11360:SF234">
    <property type="entry name" value="MFS-TYPE TRANSPORTER DBAD-RELATED"/>
    <property type="match status" value="1"/>
</dbReference>
<feature type="transmembrane region" description="Helical" evidence="4">
    <location>
        <begin position="222"/>
        <end position="248"/>
    </location>
</feature>
<evidence type="ECO:0000313" key="6">
    <source>
        <dbReference type="EMBL" id="KAK3335961.1"/>
    </source>
</evidence>
<evidence type="ECO:0000313" key="7">
    <source>
        <dbReference type="Proteomes" id="UP001286456"/>
    </source>
</evidence>
<dbReference type="InterPro" id="IPR020846">
    <property type="entry name" value="MFS_dom"/>
</dbReference>
<evidence type="ECO:0000256" key="2">
    <source>
        <dbReference type="ARBA" id="ARBA00006727"/>
    </source>
</evidence>
<sequence>MEEKNTPRPGSSPVLDQPDAVHHLRAELGAKEIEAGGRLSPAPSTSTDEVPIPTPPALEPPPDGGLQAWLQVLGSTVVLINTWGLINTFGVYQAYYETDLLSSNSPSDISWIGSVQASLLLLMGVFSGPLFDAGYFRSLLITGLFLIVFGQFMTSLCTLYWQILLAQGFCIGIGMGLVFLPSAAIISQYFSRHRALALGISSAGSPVAGTVFPIIFSRLEPIVGFAWTSRVFAFILLALSIIPVLFMRTRVPPTGRARAIIDKSVFTDGAFLAFASAGFLSFLVLYVPFFYITLFARSHHTTTDSFAPYLVTLLNVGSIFGRIIPNALADRLGCLNVLSVCMFASSIMVLGWMGVHDLGGSVVFTLMYGLFSGAVVSLTPSVIFSMSPDISRVGARLGMNFLVTGISILIGTPIAGAILTDFTNAQWLGAMGYTAGAFVVSTVLHAIARFVLFKRNGRWKD</sequence>
<keyword evidence="4" id="KW-1133">Transmembrane helix</keyword>
<accession>A0AAE0J495</accession>
<feature type="domain" description="Major facilitator superfamily (MFS) profile" evidence="5">
    <location>
        <begin position="270"/>
        <end position="461"/>
    </location>
</feature>
<feature type="region of interest" description="Disordered" evidence="3">
    <location>
        <begin position="1"/>
        <end position="58"/>
    </location>
</feature>
<dbReference type="PROSITE" id="PS50850">
    <property type="entry name" value="MFS"/>
    <property type="match status" value="1"/>
</dbReference>
<feature type="compositionally biased region" description="Basic and acidic residues" evidence="3">
    <location>
        <begin position="19"/>
        <end position="35"/>
    </location>
</feature>
<dbReference type="PANTHER" id="PTHR11360">
    <property type="entry name" value="MONOCARBOXYLATE TRANSPORTER"/>
    <property type="match status" value="1"/>
</dbReference>
<proteinExistence type="inferred from homology"/>
<keyword evidence="4" id="KW-0472">Membrane</keyword>
<feature type="transmembrane region" description="Helical" evidence="4">
    <location>
        <begin position="159"/>
        <end position="183"/>
    </location>
</feature>
<feature type="transmembrane region" description="Helical" evidence="4">
    <location>
        <begin position="68"/>
        <end position="89"/>
    </location>
</feature>
<dbReference type="Pfam" id="PF07690">
    <property type="entry name" value="MFS_1"/>
    <property type="match status" value="1"/>
</dbReference>
<organism evidence="6 7">
    <name type="scientific">Cercophora scortea</name>
    <dbReference type="NCBI Taxonomy" id="314031"/>
    <lineage>
        <taxon>Eukaryota</taxon>
        <taxon>Fungi</taxon>
        <taxon>Dikarya</taxon>
        <taxon>Ascomycota</taxon>
        <taxon>Pezizomycotina</taxon>
        <taxon>Sordariomycetes</taxon>
        <taxon>Sordariomycetidae</taxon>
        <taxon>Sordariales</taxon>
        <taxon>Lasiosphaeriaceae</taxon>
        <taxon>Cercophora</taxon>
    </lineage>
</organism>
<feature type="transmembrane region" description="Helical" evidence="4">
    <location>
        <begin position="135"/>
        <end position="153"/>
    </location>
</feature>
<comment type="subcellular location">
    <subcellularLocation>
        <location evidence="1">Membrane</location>
        <topology evidence="1">Multi-pass membrane protein</topology>
    </subcellularLocation>
</comment>
<feature type="transmembrane region" description="Helical" evidence="4">
    <location>
        <begin position="332"/>
        <end position="355"/>
    </location>
</feature>
<gene>
    <name evidence="6" type="ORF">B0T19DRAFT_436776</name>
</gene>
<feature type="transmembrane region" description="Helical" evidence="4">
    <location>
        <begin position="269"/>
        <end position="294"/>
    </location>
</feature>
<protein>
    <submittedName>
        <fullName evidence="6">Major facilitator superfamily domain-containing protein</fullName>
    </submittedName>
</protein>
<dbReference type="AlphaFoldDB" id="A0AAE0J495"/>
<feature type="transmembrane region" description="Helical" evidence="4">
    <location>
        <begin position="431"/>
        <end position="452"/>
    </location>
</feature>
<keyword evidence="7" id="KW-1185">Reference proteome</keyword>
<feature type="transmembrane region" description="Helical" evidence="4">
    <location>
        <begin position="361"/>
        <end position="385"/>
    </location>
</feature>
<dbReference type="Proteomes" id="UP001286456">
    <property type="component" value="Unassembled WGS sequence"/>
</dbReference>
<dbReference type="EMBL" id="JAUEPO010000001">
    <property type="protein sequence ID" value="KAK3335961.1"/>
    <property type="molecule type" value="Genomic_DNA"/>
</dbReference>